<dbReference type="AlphaFoldDB" id="A0A449A4H1"/>
<keyword evidence="9" id="KW-1185">Reference proteome</keyword>
<dbReference type="RefSeq" id="WP_129719587.1">
    <property type="nucleotide sequence ID" value="NZ_LR214951.1"/>
</dbReference>
<accession>A0A449A4H1</accession>
<evidence type="ECO:0000256" key="1">
    <source>
        <dbReference type="ARBA" id="ARBA00004651"/>
    </source>
</evidence>
<evidence type="ECO:0000256" key="3">
    <source>
        <dbReference type="ARBA" id="ARBA00022692"/>
    </source>
</evidence>
<evidence type="ECO:0000313" key="9">
    <source>
        <dbReference type="Proteomes" id="UP000289440"/>
    </source>
</evidence>
<evidence type="ECO:0000259" key="7">
    <source>
        <dbReference type="Pfam" id="PF01895"/>
    </source>
</evidence>
<dbReference type="Gene3D" id="1.20.58.220">
    <property type="entry name" value="Phosphate transport system protein phou homolog 2, domain 2"/>
    <property type="match status" value="1"/>
</dbReference>
<dbReference type="InterPro" id="IPR026022">
    <property type="entry name" value="PhoU_dom"/>
</dbReference>
<comment type="subcellular location">
    <subcellularLocation>
        <location evidence="1">Cell membrane</location>
        <topology evidence="1">Multi-pass membrane protein</topology>
    </subcellularLocation>
</comment>
<dbReference type="KEGG" id="mnu:NCTC10166_00138"/>
<proteinExistence type="predicted"/>
<dbReference type="PANTHER" id="PTHR10010:SF46">
    <property type="entry name" value="SODIUM-DEPENDENT PHOSPHATE TRANSPORT PROTEIN 2B"/>
    <property type="match status" value="1"/>
</dbReference>
<feature type="domain" description="PhoU" evidence="7">
    <location>
        <begin position="478"/>
        <end position="558"/>
    </location>
</feature>
<dbReference type="InterPro" id="IPR003841">
    <property type="entry name" value="Na/Pi_transpt"/>
</dbReference>
<gene>
    <name evidence="8" type="ORF">NCTC10166_00138</name>
</gene>
<feature type="transmembrane region" description="Helical" evidence="6">
    <location>
        <begin position="49"/>
        <end position="68"/>
    </location>
</feature>
<evidence type="ECO:0000256" key="6">
    <source>
        <dbReference type="SAM" id="Phobius"/>
    </source>
</evidence>
<feature type="transmembrane region" description="Helical" evidence="6">
    <location>
        <begin position="173"/>
        <end position="195"/>
    </location>
</feature>
<feature type="transmembrane region" description="Helical" evidence="6">
    <location>
        <begin position="118"/>
        <end position="135"/>
    </location>
</feature>
<dbReference type="Pfam" id="PF01895">
    <property type="entry name" value="PhoU"/>
    <property type="match status" value="1"/>
</dbReference>
<organism evidence="8 9">
    <name type="scientific">Mesomycoplasma neurolyticum</name>
    <dbReference type="NCBI Taxonomy" id="2120"/>
    <lineage>
        <taxon>Bacteria</taxon>
        <taxon>Bacillati</taxon>
        <taxon>Mycoplasmatota</taxon>
        <taxon>Mycoplasmoidales</taxon>
        <taxon>Metamycoplasmataceae</taxon>
        <taxon>Mesomycoplasma</taxon>
    </lineage>
</organism>
<dbReference type="Proteomes" id="UP000289440">
    <property type="component" value="Chromosome"/>
</dbReference>
<dbReference type="EMBL" id="LR214951">
    <property type="protein sequence ID" value="VEU59180.1"/>
    <property type="molecule type" value="Genomic_DNA"/>
</dbReference>
<keyword evidence="2" id="KW-1003">Cell membrane</keyword>
<evidence type="ECO:0000256" key="4">
    <source>
        <dbReference type="ARBA" id="ARBA00022989"/>
    </source>
</evidence>
<dbReference type="SUPFAM" id="SSF109755">
    <property type="entry name" value="PhoU-like"/>
    <property type="match status" value="1"/>
</dbReference>
<dbReference type="InterPro" id="IPR038078">
    <property type="entry name" value="PhoU-like_sf"/>
</dbReference>
<reference evidence="8 9" key="1">
    <citation type="submission" date="2019-01" db="EMBL/GenBank/DDBJ databases">
        <authorList>
            <consortium name="Pathogen Informatics"/>
        </authorList>
    </citation>
    <scope>NUCLEOTIDE SEQUENCE [LARGE SCALE GENOMIC DNA]</scope>
    <source>
        <strain evidence="8 9">NCTC10166</strain>
    </source>
</reference>
<dbReference type="PANTHER" id="PTHR10010">
    <property type="entry name" value="SOLUTE CARRIER FAMILY 34 SODIUM PHOSPHATE , MEMBER 2-RELATED"/>
    <property type="match status" value="1"/>
</dbReference>
<sequence length="589" mass="66458">MENFTWKISLTLSLLLAAAGLALFIFSTKGLSSTLKQLSDSRLKKMMNFISKNNFVAMIIGVLITTMIQSSDGAVALIMGLLAGSLINLRTAIAFLLGANIGTATTSLIVAFESKFSFTEYFIFLIFIGVFGMLLTKKMKWQNLFSLLFSIGLIFFSLKILSGQAKLLIKLPIFQQVVGVMSANAWSSFIISFLFTGVLQSSSATVSLYQVMYEASQTATDNQGIQMSLSAALALVFGANVGTTITGLIVSFSTRNKESKKIAVIWGITNFSISFVLLFFLSPLTWYADLIKMIVPNSPRFQLSIGHLLFNFILVAIYIWLTKYLEKLVNLIIKDKKKKSKFDYEIILPNELIDVNHTLALQSAKKAIKTQTIILKEGTEIISKFLKTGDKKILNRLYKLEAFVDNTRGEIYNYLIKINSKKLNKEDSEIYLSLILSARSIEKIMKLGVGAVKELNKIHNSKNEKFFDMDSESIHEVNELLSLLRLIAEKTIKQISNFNAKERKTIQKLTDNLDILSHEFLKLNILRLANSNSHTKQLEVGFEFDFVIRSLERMGHHFLRVNNYHTESKRSLIALNKKEDKEFKKVHGN</sequence>
<feature type="transmembrane region" description="Helical" evidence="6">
    <location>
        <begin position="301"/>
        <end position="321"/>
    </location>
</feature>
<dbReference type="GO" id="GO:0044341">
    <property type="term" value="P:sodium-dependent phosphate transport"/>
    <property type="evidence" value="ECO:0007669"/>
    <property type="project" value="InterPro"/>
</dbReference>
<dbReference type="Pfam" id="PF02690">
    <property type="entry name" value="Na_Pi_cotrans"/>
    <property type="match status" value="2"/>
</dbReference>
<evidence type="ECO:0000313" key="8">
    <source>
        <dbReference type="EMBL" id="VEU59180.1"/>
    </source>
</evidence>
<dbReference type="GO" id="GO:0005436">
    <property type="term" value="F:sodium:phosphate symporter activity"/>
    <property type="evidence" value="ECO:0007669"/>
    <property type="project" value="InterPro"/>
</dbReference>
<name>A0A449A4H1_9BACT</name>
<protein>
    <submittedName>
        <fullName evidence="8">Na/Pi-cotransporter II-related protein</fullName>
    </submittedName>
</protein>
<keyword evidence="3 6" id="KW-0812">Transmembrane</keyword>
<keyword evidence="4 6" id="KW-1133">Transmembrane helix</keyword>
<evidence type="ECO:0000256" key="2">
    <source>
        <dbReference type="ARBA" id="ARBA00022475"/>
    </source>
</evidence>
<keyword evidence="5 6" id="KW-0472">Membrane</keyword>
<dbReference type="OrthoDB" id="9763003at2"/>
<evidence type="ECO:0000256" key="5">
    <source>
        <dbReference type="ARBA" id="ARBA00023136"/>
    </source>
</evidence>
<feature type="transmembrane region" description="Helical" evidence="6">
    <location>
        <begin position="262"/>
        <end position="281"/>
    </location>
</feature>
<dbReference type="GO" id="GO:0005886">
    <property type="term" value="C:plasma membrane"/>
    <property type="evidence" value="ECO:0007669"/>
    <property type="project" value="UniProtKB-SubCell"/>
</dbReference>
<feature type="transmembrane region" description="Helical" evidence="6">
    <location>
        <begin position="6"/>
        <end position="28"/>
    </location>
</feature>
<feature type="transmembrane region" description="Helical" evidence="6">
    <location>
        <begin position="141"/>
        <end position="161"/>
    </location>
</feature>
<dbReference type="NCBIfam" id="NF037997">
    <property type="entry name" value="Na_Pi_symport"/>
    <property type="match status" value="1"/>
</dbReference>
<feature type="transmembrane region" description="Helical" evidence="6">
    <location>
        <begin position="229"/>
        <end position="250"/>
    </location>
</feature>